<gene>
    <name evidence="4" type="ORF">B2M26_10465</name>
</gene>
<evidence type="ECO:0000256" key="1">
    <source>
        <dbReference type="ARBA" id="ARBA00022679"/>
    </source>
</evidence>
<evidence type="ECO:0000313" key="4">
    <source>
        <dbReference type="EMBL" id="OPG15714.1"/>
    </source>
</evidence>
<dbReference type="SUPFAM" id="SSF55729">
    <property type="entry name" value="Acyl-CoA N-acyltransferases (Nat)"/>
    <property type="match status" value="1"/>
</dbReference>
<proteinExistence type="predicted"/>
<dbReference type="Pfam" id="PF00583">
    <property type="entry name" value="Acetyltransf_1"/>
    <property type="match status" value="1"/>
</dbReference>
<dbReference type="InterPro" id="IPR016181">
    <property type="entry name" value="Acyl_CoA_acyltransferase"/>
</dbReference>
<sequence length="174" mass="19732">MRDGDFEKIRVELQIQHPQTERDRMKISELWEAEWGGDRMVSRGHVYRLPDLIQRVAKVEDALVGATTYRLDDNGGCELMSLNALRQGIGIGTALLHSVEDEAKKAGCRRVWLITSNDNLEAIRFYQRRGYRITAVYPGAIDQARSIKPAIPHIGDHGIEIHDEIELAKSLTEV</sequence>
<dbReference type="CDD" id="cd04301">
    <property type="entry name" value="NAT_SF"/>
    <property type="match status" value="1"/>
</dbReference>
<dbReference type="PROSITE" id="PS51186">
    <property type="entry name" value="GNAT"/>
    <property type="match status" value="1"/>
</dbReference>
<dbReference type="AlphaFoldDB" id="A0A1V4ESI5"/>
<reference evidence="4 5" key="1">
    <citation type="submission" date="2017-02" db="EMBL/GenBank/DDBJ databases">
        <title>Draft genome of Acidibacillus ferrooxidans Huett2.</title>
        <authorList>
            <person name="Schopf S."/>
        </authorList>
    </citation>
    <scope>NUCLEOTIDE SEQUENCE [LARGE SCALE GENOMIC DNA]</scope>
    <source>
        <strain evidence="4 5">Huett2</strain>
    </source>
</reference>
<comment type="caution">
    <text evidence="4">The sequence shown here is derived from an EMBL/GenBank/DDBJ whole genome shotgun (WGS) entry which is preliminary data.</text>
</comment>
<keyword evidence="5" id="KW-1185">Reference proteome</keyword>
<dbReference type="Gene3D" id="3.40.630.30">
    <property type="match status" value="1"/>
</dbReference>
<dbReference type="GO" id="GO:0016747">
    <property type="term" value="F:acyltransferase activity, transferring groups other than amino-acyl groups"/>
    <property type="evidence" value="ECO:0007669"/>
    <property type="project" value="InterPro"/>
</dbReference>
<dbReference type="EMBL" id="MWPS01000027">
    <property type="protein sequence ID" value="OPG15714.1"/>
    <property type="molecule type" value="Genomic_DNA"/>
</dbReference>
<evidence type="ECO:0000259" key="3">
    <source>
        <dbReference type="PROSITE" id="PS51186"/>
    </source>
</evidence>
<dbReference type="InterPro" id="IPR000182">
    <property type="entry name" value="GNAT_dom"/>
</dbReference>
<dbReference type="InterPro" id="IPR050832">
    <property type="entry name" value="Bact_Acetyltransf"/>
</dbReference>
<protein>
    <submittedName>
        <fullName evidence="4">GNAT family N-acetyltransferase</fullName>
    </submittedName>
</protein>
<keyword evidence="1 4" id="KW-0808">Transferase</keyword>
<dbReference type="PANTHER" id="PTHR43877">
    <property type="entry name" value="AMINOALKYLPHOSPHONATE N-ACETYLTRANSFERASE-RELATED-RELATED"/>
    <property type="match status" value="1"/>
</dbReference>
<keyword evidence="2" id="KW-0012">Acyltransferase</keyword>
<name>A0A1V4ESI5_9BACL</name>
<evidence type="ECO:0000313" key="5">
    <source>
        <dbReference type="Proteomes" id="UP000190229"/>
    </source>
</evidence>
<evidence type="ECO:0000256" key="2">
    <source>
        <dbReference type="ARBA" id="ARBA00023315"/>
    </source>
</evidence>
<feature type="domain" description="N-acetyltransferase" evidence="3">
    <location>
        <begin position="14"/>
        <end position="152"/>
    </location>
</feature>
<dbReference type="Proteomes" id="UP000190229">
    <property type="component" value="Unassembled WGS sequence"/>
</dbReference>
<organism evidence="4 5">
    <name type="scientific">Ferroacidibacillus organovorans</name>
    <dbReference type="NCBI Taxonomy" id="1765683"/>
    <lineage>
        <taxon>Bacteria</taxon>
        <taxon>Bacillati</taxon>
        <taxon>Bacillota</taxon>
        <taxon>Bacilli</taxon>
        <taxon>Bacillales</taxon>
        <taxon>Alicyclobacillaceae</taxon>
        <taxon>Ferroacidibacillus</taxon>
    </lineage>
</organism>
<accession>A0A1V4ESI5</accession>